<evidence type="ECO:0000256" key="1">
    <source>
        <dbReference type="SAM" id="MobiDB-lite"/>
    </source>
</evidence>
<reference evidence="2 3" key="1">
    <citation type="submission" date="2021-06" db="EMBL/GenBank/DDBJ databases">
        <title>Caerostris extrusa draft genome.</title>
        <authorList>
            <person name="Kono N."/>
            <person name="Arakawa K."/>
        </authorList>
    </citation>
    <scope>NUCLEOTIDE SEQUENCE [LARGE SCALE GENOMIC DNA]</scope>
</reference>
<organism evidence="2 3">
    <name type="scientific">Caerostris extrusa</name>
    <name type="common">Bark spider</name>
    <name type="synonym">Caerostris bankana</name>
    <dbReference type="NCBI Taxonomy" id="172846"/>
    <lineage>
        <taxon>Eukaryota</taxon>
        <taxon>Metazoa</taxon>
        <taxon>Ecdysozoa</taxon>
        <taxon>Arthropoda</taxon>
        <taxon>Chelicerata</taxon>
        <taxon>Arachnida</taxon>
        <taxon>Araneae</taxon>
        <taxon>Araneomorphae</taxon>
        <taxon>Entelegynae</taxon>
        <taxon>Araneoidea</taxon>
        <taxon>Araneidae</taxon>
        <taxon>Caerostris</taxon>
    </lineage>
</organism>
<evidence type="ECO:0000313" key="3">
    <source>
        <dbReference type="Proteomes" id="UP001054945"/>
    </source>
</evidence>
<accession>A0AAV4TC39</accession>
<feature type="compositionally biased region" description="Basic residues" evidence="1">
    <location>
        <begin position="1"/>
        <end position="14"/>
    </location>
</feature>
<dbReference type="Proteomes" id="UP001054945">
    <property type="component" value="Unassembled WGS sequence"/>
</dbReference>
<gene>
    <name evidence="2" type="ORF">CEXT_419791</name>
</gene>
<dbReference type="EMBL" id="BPLR01010892">
    <property type="protein sequence ID" value="GIY42759.1"/>
    <property type="molecule type" value="Genomic_DNA"/>
</dbReference>
<protein>
    <submittedName>
        <fullName evidence="2">Uncharacterized protein</fullName>
    </submittedName>
</protein>
<feature type="compositionally biased region" description="Polar residues" evidence="1">
    <location>
        <begin position="56"/>
        <end position="72"/>
    </location>
</feature>
<name>A0AAV4TC39_CAEEX</name>
<comment type="caution">
    <text evidence="2">The sequence shown here is derived from an EMBL/GenBank/DDBJ whole genome shotgun (WGS) entry which is preliminary data.</text>
</comment>
<feature type="region of interest" description="Disordered" evidence="1">
    <location>
        <begin position="1"/>
        <end position="72"/>
    </location>
</feature>
<proteinExistence type="predicted"/>
<keyword evidence="3" id="KW-1185">Reference proteome</keyword>
<evidence type="ECO:0000313" key="2">
    <source>
        <dbReference type="EMBL" id="GIY42759.1"/>
    </source>
</evidence>
<sequence>MDPHLTPKHLYRPHPKNDINFSQQGKENGHGRVQKVRTEVGGRACPQIERFLSRNDGLTRTSIKSPGTLQER</sequence>
<dbReference type="AlphaFoldDB" id="A0AAV4TC39"/>